<keyword evidence="8 9" id="KW-0472">Membrane</keyword>
<keyword evidence="5" id="KW-0547">Nucleotide-binding</keyword>
<sequence length="574" mass="63366">MMKLLKRMGAYKWGIVLVLVLTFLQVIGQLYLPTLMADIIDKGVAKGDTGYIWKVGLQMLLISGASGLLSVIIVYYASHISMGFGRDLRDGIFSRVENFSLQEFDKVGTASLITRSTNDVVQIQNVLYMMLRMMVMAPIMLIGGVIMAVGKDAKLSLIFVVVLPILLLLVVLLGGKAMPMFKSLQKKMDKLNRVIREGLTGIRVIRAFNRGDDELKKFDVSNEDYAKTAIGVNRLLSLMSPMMMLIMNLTTIVIIWIGAKFVGDGTMQVGDLMAFIQYATQIMIAFMMVSAVFIMIPRAAASAERINEVLEMDTEIHDPKDAKDAQAPVTLEFDKASFLYEGAEKAVIEDISFKAKAGETIAIIGSTGAGKSTLINMIPRFYDVATGSVRVNGLDVKEMTQADLRMKVGLVPQKAMLFTGDIAENMRYGNEDATDEEIWAGLRTAQAEDFVSKMADGIHSRVEQGGNNFSGGQKQRLAIARALIRKPQIYIFDDSFSALDFKTDSLLRAALKPETRDSITIIVAQRITSVVDSDQIIVLNEGKIAGIGTHDELKENNTIYQEIMRSQLSEEEIA</sequence>
<dbReference type="AlphaFoldDB" id="A0A099WBR1"/>
<feature type="transmembrane region" description="Helical" evidence="9">
    <location>
        <begin position="126"/>
        <end position="149"/>
    </location>
</feature>
<dbReference type="SMART" id="SM00382">
    <property type="entry name" value="AAA"/>
    <property type="match status" value="1"/>
</dbReference>
<dbReference type="GO" id="GO:0005886">
    <property type="term" value="C:plasma membrane"/>
    <property type="evidence" value="ECO:0007669"/>
    <property type="project" value="UniProtKB-SubCell"/>
</dbReference>
<dbReference type="CDD" id="cd18548">
    <property type="entry name" value="ABC_6TM_Tm287_like"/>
    <property type="match status" value="1"/>
</dbReference>
<dbReference type="eggNOG" id="COG1132">
    <property type="taxonomic scope" value="Bacteria"/>
</dbReference>
<keyword evidence="13" id="KW-1185">Reference proteome</keyword>
<evidence type="ECO:0000256" key="2">
    <source>
        <dbReference type="ARBA" id="ARBA00022448"/>
    </source>
</evidence>
<reference evidence="12 13" key="1">
    <citation type="submission" date="2014-05" db="EMBL/GenBank/DDBJ databases">
        <title>Novel Listeriaceae from food processing environments.</title>
        <authorList>
            <person name="den Bakker H.C."/>
        </authorList>
    </citation>
    <scope>NUCLEOTIDE SEQUENCE [LARGE SCALE GENOMIC DNA]</scope>
    <source>
        <strain evidence="12 13">FSL A5-0281</strain>
    </source>
</reference>
<dbReference type="GO" id="GO:0016887">
    <property type="term" value="F:ATP hydrolysis activity"/>
    <property type="evidence" value="ECO:0007669"/>
    <property type="project" value="InterPro"/>
</dbReference>
<feature type="transmembrane region" description="Helical" evidence="9">
    <location>
        <begin position="243"/>
        <end position="263"/>
    </location>
</feature>
<dbReference type="InterPro" id="IPR027417">
    <property type="entry name" value="P-loop_NTPase"/>
</dbReference>
<dbReference type="PROSITE" id="PS50893">
    <property type="entry name" value="ABC_TRANSPORTER_2"/>
    <property type="match status" value="1"/>
</dbReference>
<dbReference type="SUPFAM" id="SSF90123">
    <property type="entry name" value="ABC transporter transmembrane region"/>
    <property type="match status" value="1"/>
</dbReference>
<dbReference type="SUPFAM" id="SSF52540">
    <property type="entry name" value="P-loop containing nucleoside triphosphate hydrolases"/>
    <property type="match status" value="1"/>
</dbReference>
<dbReference type="PANTHER" id="PTHR43394:SF1">
    <property type="entry name" value="ATP-BINDING CASSETTE SUB-FAMILY B MEMBER 10, MITOCHONDRIAL"/>
    <property type="match status" value="1"/>
</dbReference>
<keyword evidence="4 9" id="KW-0812">Transmembrane</keyword>
<dbReference type="RefSeq" id="WP_036084188.1">
    <property type="nucleotide sequence ID" value="NZ_CBCSHQ010000024.1"/>
</dbReference>
<evidence type="ECO:0000256" key="5">
    <source>
        <dbReference type="ARBA" id="ARBA00022741"/>
    </source>
</evidence>
<evidence type="ECO:0000313" key="12">
    <source>
        <dbReference type="EMBL" id="KGL43234.1"/>
    </source>
</evidence>
<evidence type="ECO:0000256" key="7">
    <source>
        <dbReference type="ARBA" id="ARBA00022989"/>
    </source>
</evidence>
<evidence type="ECO:0000256" key="4">
    <source>
        <dbReference type="ARBA" id="ARBA00022692"/>
    </source>
</evidence>
<dbReference type="InterPro" id="IPR003593">
    <property type="entry name" value="AAA+_ATPase"/>
</dbReference>
<dbReference type="InterPro" id="IPR017871">
    <property type="entry name" value="ABC_transporter-like_CS"/>
</dbReference>
<feature type="domain" description="ABC transmembrane type-1" evidence="11">
    <location>
        <begin position="16"/>
        <end position="298"/>
    </location>
</feature>
<evidence type="ECO:0000256" key="8">
    <source>
        <dbReference type="ARBA" id="ARBA00023136"/>
    </source>
</evidence>
<dbReference type="FunFam" id="1.20.1560.10:FF:000040">
    <property type="entry name" value="Multidrug ABC transporter ATP-binding protein"/>
    <property type="match status" value="1"/>
</dbReference>
<comment type="subcellular location">
    <subcellularLocation>
        <location evidence="1">Cell membrane</location>
        <topology evidence="1">Multi-pass membrane protein</topology>
    </subcellularLocation>
</comment>
<evidence type="ECO:0000259" key="11">
    <source>
        <dbReference type="PROSITE" id="PS50929"/>
    </source>
</evidence>
<dbReference type="GO" id="GO:0015421">
    <property type="term" value="F:ABC-type oligopeptide transporter activity"/>
    <property type="evidence" value="ECO:0007669"/>
    <property type="project" value="TreeGrafter"/>
</dbReference>
<dbReference type="OrthoDB" id="9770415at2"/>
<feature type="domain" description="ABC transporter" evidence="10">
    <location>
        <begin position="331"/>
        <end position="566"/>
    </location>
</feature>
<dbReference type="PROSITE" id="PS00211">
    <property type="entry name" value="ABC_TRANSPORTER_1"/>
    <property type="match status" value="1"/>
</dbReference>
<keyword evidence="2" id="KW-0813">Transport</keyword>
<dbReference type="EMBL" id="JNFA01000007">
    <property type="protein sequence ID" value="KGL43234.1"/>
    <property type="molecule type" value="Genomic_DNA"/>
</dbReference>
<proteinExistence type="predicted"/>
<dbReference type="GeneID" id="58716438"/>
<dbReference type="InterPro" id="IPR003439">
    <property type="entry name" value="ABC_transporter-like_ATP-bd"/>
</dbReference>
<evidence type="ECO:0000259" key="10">
    <source>
        <dbReference type="PROSITE" id="PS50893"/>
    </source>
</evidence>
<feature type="transmembrane region" description="Helical" evidence="9">
    <location>
        <begin position="52"/>
        <end position="77"/>
    </location>
</feature>
<dbReference type="Gene3D" id="3.40.50.300">
    <property type="entry name" value="P-loop containing nucleotide triphosphate hydrolases"/>
    <property type="match status" value="1"/>
</dbReference>
<dbReference type="PANTHER" id="PTHR43394">
    <property type="entry name" value="ATP-DEPENDENT PERMEASE MDL1, MITOCHONDRIAL"/>
    <property type="match status" value="1"/>
</dbReference>
<dbReference type="PROSITE" id="PS50929">
    <property type="entry name" value="ABC_TM1F"/>
    <property type="match status" value="1"/>
</dbReference>
<dbReference type="STRING" id="1552123.EP57_03235"/>
<protein>
    <submittedName>
        <fullName evidence="12">Multidrug ABC transporter ATP-binding protein</fullName>
    </submittedName>
</protein>
<evidence type="ECO:0000256" key="9">
    <source>
        <dbReference type="SAM" id="Phobius"/>
    </source>
</evidence>
<evidence type="ECO:0000256" key="3">
    <source>
        <dbReference type="ARBA" id="ARBA00022475"/>
    </source>
</evidence>
<evidence type="ECO:0000256" key="1">
    <source>
        <dbReference type="ARBA" id="ARBA00004651"/>
    </source>
</evidence>
<keyword evidence="3" id="KW-1003">Cell membrane</keyword>
<keyword evidence="7 9" id="KW-1133">Transmembrane helix</keyword>
<organism evidence="12 13">
    <name type="scientific">Listeria booriae</name>
    <dbReference type="NCBI Taxonomy" id="1552123"/>
    <lineage>
        <taxon>Bacteria</taxon>
        <taxon>Bacillati</taxon>
        <taxon>Bacillota</taxon>
        <taxon>Bacilli</taxon>
        <taxon>Bacillales</taxon>
        <taxon>Listeriaceae</taxon>
        <taxon>Listeria</taxon>
    </lineage>
</organism>
<dbReference type="InterPro" id="IPR036640">
    <property type="entry name" value="ABC1_TM_sf"/>
</dbReference>
<dbReference type="Pfam" id="PF00005">
    <property type="entry name" value="ABC_tran"/>
    <property type="match status" value="1"/>
</dbReference>
<accession>A0A099WBR1</accession>
<dbReference type="InterPro" id="IPR039421">
    <property type="entry name" value="Type_1_exporter"/>
</dbReference>
<dbReference type="GO" id="GO:0005524">
    <property type="term" value="F:ATP binding"/>
    <property type="evidence" value="ECO:0007669"/>
    <property type="project" value="UniProtKB-KW"/>
</dbReference>
<comment type="caution">
    <text evidence="12">The sequence shown here is derived from an EMBL/GenBank/DDBJ whole genome shotgun (WGS) entry which is preliminary data.</text>
</comment>
<evidence type="ECO:0000313" key="13">
    <source>
        <dbReference type="Proteomes" id="UP000029844"/>
    </source>
</evidence>
<gene>
    <name evidence="12" type="ORF">EP57_03235</name>
</gene>
<dbReference type="Gene3D" id="1.20.1560.10">
    <property type="entry name" value="ABC transporter type 1, transmembrane domain"/>
    <property type="match status" value="1"/>
</dbReference>
<dbReference type="FunFam" id="3.40.50.300:FF:000854">
    <property type="entry name" value="Multidrug ABC transporter ATP-binding protein"/>
    <property type="match status" value="1"/>
</dbReference>
<dbReference type="Proteomes" id="UP000029844">
    <property type="component" value="Unassembled WGS sequence"/>
</dbReference>
<dbReference type="InterPro" id="IPR011527">
    <property type="entry name" value="ABC1_TM_dom"/>
</dbReference>
<feature type="transmembrane region" description="Helical" evidence="9">
    <location>
        <begin position="155"/>
        <end position="178"/>
    </location>
</feature>
<dbReference type="Pfam" id="PF00664">
    <property type="entry name" value="ABC_membrane"/>
    <property type="match status" value="1"/>
</dbReference>
<keyword evidence="6 12" id="KW-0067">ATP-binding</keyword>
<name>A0A099WBR1_9LIST</name>
<evidence type="ECO:0000256" key="6">
    <source>
        <dbReference type="ARBA" id="ARBA00022840"/>
    </source>
</evidence>
<feature type="transmembrane region" description="Helical" evidence="9">
    <location>
        <begin position="275"/>
        <end position="296"/>
    </location>
</feature>